<feature type="compositionally biased region" description="Pro residues" evidence="1">
    <location>
        <begin position="12"/>
        <end position="23"/>
    </location>
</feature>
<sequence length="208" mass="22599">MTNLLVLDETRPLPPPPFLPPAPVQRFERDPPAKKCSMFGGGFKSSRNNAAVLAGETLARSGSQGRLATAGSRPVTGMSRPVTGMSRPVTGMSRPFTGSSSDAGNDLWELLAPMAVRDHVGNLLQQPLPSKGENIKDYTRECSIGALPVVPEHVKRTSSTSQTTYVYNADKEAGTRAQKASDQWRGFPKNSQSEFNEQSVKQKLIMRK</sequence>
<dbReference type="OrthoDB" id="411781at2759"/>
<accession>A0A813F8D9</accession>
<feature type="region of interest" description="Disordered" evidence="1">
    <location>
        <begin position="1"/>
        <end position="33"/>
    </location>
</feature>
<feature type="region of interest" description="Disordered" evidence="1">
    <location>
        <begin position="173"/>
        <end position="201"/>
    </location>
</feature>
<name>A0A813F8D9_POLGL</name>
<organism evidence="2 3">
    <name type="scientific">Polarella glacialis</name>
    <name type="common">Dinoflagellate</name>
    <dbReference type="NCBI Taxonomy" id="89957"/>
    <lineage>
        <taxon>Eukaryota</taxon>
        <taxon>Sar</taxon>
        <taxon>Alveolata</taxon>
        <taxon>Dinophyceae</taxon>
        <taxon>Suessiales</taxon>
        <taxon>Suessiaceae</taxon>
        <taxon>Polarella</taxon>
    </lineage>
</organism>
<evidence type="ECO:0000313" key="2">
    <source>
        <dbReference type="EMBL" id="CAE8609084.1"/>
    </source>
</evidence>
<reference evidence="2" key="1">
    <citation type="submission" date="2021-02" db="EMBL/GenBank/DDBJ databases">
        <authorList>
            <person name="Dougan E. K."/>
            <person name="Rhodes N."/>
            <person name="Thang M."/>
            <person name="Chan C."/>
        </authorList>
    </citation>
    <scope>NUCLEOTIDE SEQUENCE</scope>
</reference>
<protein>
    <submittedName>
        <fullName evidence="2">Uncharacterized protein</fullName>
    </submittedName>
</protein>
<comment type="caution">
    <text evidence="2">The sequence shown here is derived from an EMBL/GenBank/DDBJ whole genome shotgun (WGS) entry which is preliminary data.</text>
</comment>
<evidence type="ECO:0000256" key="1">
    <source>
        <dbReference type="SAM" id="MobiDB-lite"/>
    </source>
</evidence>
<dbReference type="Proteomes" id="UP000654075">
    <property type="component" value="Unassembled WGS sequence"/>
</dbReference>
<proteinExistence type="predicted"/>
<evidence type="ECO:0000313" key="3">
    <source>
        <dbReference type="Proteomes" id="UP000654075"/>
    </source>
</evidence>
<feature type="compositionally biased region" description="Polar residues" evidence="1">
    <location>
        <begin position="189"/>
        <end position="201"/>
    </location>
</feature>
<feature type="region of interest" description="Disordered" evidence="1">
    <location>
        <begin position="63"/>
        <end position="100"/>
    </location>
</feature>
<dbReference type="AlphaFoldDB" id="A0A813F8D9"/>
<dbReference type="EMBL" id="CAJNNV010024238">
    <property type="protein sequence ID" value="CAE8609084.1"/>
    <property type="molecule type" value="Genomic_DNA"/>
</dbReference>
<gene>
    <name evidence="2" type="ORF">PGLA1383_LOCUS26911</name>
</gene>
<keyword evidence="3" id="KW-1185">Reference proteome</keyword>